<organism evidence="4 5">
    <name type="scientific">Mytilus coruscus</name>
    <name type="common">Sea mussel</name>
    <dbReference type="NCBI Taxonomy" id="42192"/>
    <lineage>
        <taxon>Eukaryota</taxon>
        <taxon>Metazoa</taxon>
        <taxon>Spiralia</taxon>
        <taxon>Lophotrochozoa</taxon>
        <taxon>Mollusca</taxon>
        <taxon>Bivalvia</taxon>
        <taxon>Autobranchia</taxon>
        <taxon>Pteriomorphia</taxon>
        <taxon>Mytilida</taxon>
        <taxon>Mytiloidea</taxon>
        <taxon>Mytilidae</taxon>
        <taxon>Mytilinae</taxon>
        <taxon>Mytilus</taxon>
    </lineage>
</organism>
<proteinExistence type="predicted"/>
<dbReference type="InterPro" id="IPR052787">
    <property type="entry name" value="MAVS"/>
</dbReference>
<sequence>MYQFSFISDTGGVYKRFIQMAVIMAIYMASINVLLVVKSSMRKEDVFSAFIMMDLGDEDVFLTQNKFSQAFENEELVEYGFFSHHESLDFLNLSEEETTVEKKDTDVFNHSSKPETDSTSNCSDANGPEYRHKLPVTAEEISNLIVSAIPQSTRGHYKWGYNVFSNWQNERRARPVSDNLPIPVEAITQSITEMEPCIRDTALQYFLAEVKKTDGNDYPSASLYQLFVALQGQIRLSDPSVNLLTQPTYVKCRKVLDSVMKKRSAEGLGAMSRRRAEPISSLRKTSCGREHPKDEVDAFYFKPLVNYTTDQWFCKVPVGHRSNAVRSYKRTANFQQNESSEILYGKKQKTTTCTETKLQSEEEKTSHDTSHQVVNIESVRRESVAEPTTLSFTFNIKL</sequence>
<keyword evidence="2" id="KW-1133">Transmembrane helix</keyword>
<protein>
    <recommendedName>
        <fullName evidence="3">QRICH1-like domain-containing protein</fullName>
    </recommendedName>
</protein>
<dbReference type="PANTHER" id="PTHR21446">
    <property type="entry name" value="DUF3504 DOMAIN-CONTAINING PROTEIN"/>
    <property type="match status" value="1"/>
</dbReference>
<feature type="compositionally biased region" description="Basic and acidic residues" evidence="1">
    <location>
        <begin position="102"/>
        <end position="116"/>
    </location>
</feature>
<evidence type="ECO:0000256" key="2">
    <source>
        <dbReference type="SAM" id="Phobius"/>
    </source>
</evidence>
<feature type="domain" description="QRICH1-like" evidence="3">
    <location>
        <begin position="157"/>
        <end position="262"/>
    </location>
</feature>
<feature type="region of interest" description="Disordered" evidence="1">
    <location>
        <begin position="102"/>
        <end position="129"/>
    </location>
</feature>
<keyword evidence="2" id="KW-0472">Membrane</keyword>
<dbReference type="InterPro" id="IPR057926">
    <property type="entry name" value="QRICH1_dom"/>
</dbReference>
<accession>A0A6J8AXG8</accession>
<dbReference type="OrthoDB" id="6141201at2759"/>
<dbReference type="Proteomes" id="UP000507470">
    <property type="component" value="Unassembled WGS sequence"/>
</dbReference>
<name>A0A6J8AXG8_MYTCO</name>
<keyword evidence="2" id="KW-0812">Transmembrane</keyword>
<feature type="transmembrane region" description="Helical" evidence="2">
    <location>
        <begin position="17"/>
        <end position="37"/>
    </location>
</feature>
<gene>
    <name evidence="4" type="ORF">MCOR_12638</name>
</gene>
<dbReference type="EMBL" id="CACVKT020002156">
    <property type="protein sequence ID" value="CAC5375746.1"/>
    <property type="molecule type" value="Genomic_DNA"/>
</dbReference>
<dbReference type="AlphaFoldDB" id="A0A6J8AXG8"/>
<reference evidence="4 5" key="1">
    <citation type="submission" date="2020-06" db="EMBL/GenBank/DDBJ databases">
        <authorList>
            <person name="Li R."/>
            <person name="Bekaert M."/>
        </authorList>
    </citation>
    <scope>NUCLEOTIDE SEQUENCE [LARGE SCALE GENOMIC DNA]</scope>
    <source>
        <strain evidence="5">wild</strain>
    </source>
</reference>
<dbReference type="PANTHER" id="PTHR21446:SF12">
    <property type="entry name" value="POTASSIUM CHANNEL TETRAMERIZATION DOMAIN CONTAINING 1"/>
    <property type="match status" value="1"/>
</dbReference>
<evidence type="ECO:0000256" key="1">
    <source>
        <dbReference type="SAM" id="MobiDB-lite"/>
    </source>
</evidence>
<dbReference type="Pfam" id="PF25561">
    <property type="entry name" value="QRICH1"/>
    <property type="match status" value="1"/>
</dbReference>
<evidence type="ECO:0000313" key="5">
    <source>
        <dbReference type="Proteomes" id="UP000507470"/>
    </source>
</evidence>
<keyword evidence="5" id="KW-1185">Reference proteome</keyword>
<evidence type="ECO:0000313" key="4">
    <source>
        <dbReference type="EMBL" id="CAC5375746.1"/>
    </source>
</evidence>
<evidence type="ECO:0000259" key="3">
    <source>
        <dbReference type="Pfam" id="PF25561"/>
    </source>
</evidence>